<dbReference type="EMBL" id="SHKL01000001">
    <property type="protein sequence ID" value="RZT84909.1"/>
    <property type="molecule type" value="Genomic_DNA"/>
</dbReference>
<reference evidence="1 2" key="1">
    <citation type="submission" date="2019-02" db="EMBL/GenBank/DDBJ databases">
        <title>Sequencing the genomes of 1000 actinobacteria strains.</title>
        <authorList>
            <person name="Klenk H.-P."/>
        </authorList>
    </citation>
    <scope>NUCLEOTIDE SEQUENCE [LARGE SCALE GENOMIC DNA]</scope>
    <source>
        <strain evidence="1 2">DSM 45779</strain>
    </source>
</reference>
<accession>A0A4Q7UXP2</accession>
<keyword evidence="2" id="KW-1185">Reference proteome</keyword>
<protein>
    <submittedName>
        <fullName evidence="1">Uncharacterized protein</fullName>
    </submittedName>
</protein>
<dbReference type="RefSeq" id="WP_130289453.1">
    <property type="nucleotide sequence ID" value="NZ_SHKL01000001.1"/>
</dbReference>
<sequence length="404" mass="44676">MRPVPWDRASLIAELRDRVWLHLSPSATAHDIALDAAALLGLRFDEAAALGQLHFLLHPAISSFLDAAPDLLRRPTSDMTQNVEITHDRIRGPVDWQATRRRRLVTREPHFVTRPPRRDVDIQPNRAVALLLNEIRDQARSLVGGWAGSHEAGLSAQITAIGTRAGFLASHRTLSEVTPASLSSRDAAALRSPRLRRRFSAALDAHAVHQRLISHVDRAAIRDSVERYGFAASSDGTLFEIAVLFALRLQLQVAGFALEPLRLFRGRLRFGGRRGDEQIMGFYQETPSSWRDSSQYRAAQLAHGFAAVHDLRPDVTLRLERAGEPTRWLAIEAKTTEGSVGVPRLARRALTDLLAYRAAFAPVLDDQPMWGLGVVWGEGLAAAEHPVGVCTRDCIGEALDRFLA</sequence>
<gene>
    <name evidence="1" type="ORF">EV383_1767</name>
</gene>
<evidence type="ECO:0000313" key="1">
    <source>
        <dbReference type="EMBL" id="RZT84909.1"/>
    </source>
</evidence>
<comment type="caution">
    <text evidence="1">The sequence shown here is derived from an EMBL/GenBank/DDBJ whole genome shotgun (WGS) entry which is preliminary data.</text>
</comment>
<dbReference type="Proteomes" id="UP000291591">
    <property type="component" value="Unassembled WGS sequence"/>
</dbReference>
<dbReference type="AlphaFoldDB" id="A0A4Q7UXP2"/>
<dbReference type="OrthoDB" id="5242466at2"/>
<proteinExistence type="predicted"/>
<organism evidence="1 2">
    <name type="scientific">Pseudonocardia sediminis</name>
    <dbReference type="NCBI Taxonomy" id="1397368"/>
    <lineage>
        <taxon>Bacteria</taxon>
        <taxon>Bacillati</taxon>
        <taxon>Actinomycetota</taxon>
        <taxon>Actinomycetes</taxon>
        <taxon>Pseudonocardiales</taxon>
        <taxon>Pseudonocardiaceae</taxon>
        <taxon>Pseudonocardia</taxon>
    </lineage>
</organism>
<name>A0A4Q7UXP2_PSEST</name>
<evidence type="ECO:0000313" key="2">
    <source>
        <dbReference type="Proteomes" id="UP000291591"/>
    </source>
</evidence>